<sequence length="368" mass="43190">MTKKYDFLIVGAGFFGSICARELTNQGYSCLVIEKREHIGGNCYTEKRDDIHLHVYGAHIFHTSNERVWKWINQYATFNHYTNRPIANYKGELFALPFNMWTFNQLWNVNTPEEAQKIIAEQGKDIVGEPQNLEEQAIKLVGKDIYEKLIKGYTAKQWIKDPKELPKEIIKRLPVRFTFDTNYFNDRFQGIPEGGYTQIFEKLLDGIEVRLNVDYLADKDAYNALANKVIYTGPIDSYFDYQHGELEYKTTRFDHVKKEYPNHQGVAVMNFTDAEVPYTRIIEHKHFEFNETEKTWISYEYPEPYEAGKTEPYYPVNDAVNNELFSKYQALAAAESQVYFGGRLGEYKYYDMHQIIERALTMVETFTP</sequence>
<dbReference type="PANTHER" id="PTHR21197:SF0">
    <property type="entry name" value="UDP-GALACTOPYRANOSE MUTASE"/>
    <property type="match status" value="1"/>
</dbReference>
<organism evidence="7 8">
    <name type="scientific">Aquirufa avitistagni</name>
    <dbReference type="NCBI Taxonomy" id="3104728"/>
    <lineage>
        <taxon>Bacteria</taxon>
        <taxon>Pseudomonadati</taxon>
        <taxon>Bacteroidota</taxon>
        <taxon>Cytophagia</taxon>
        <taxon>Cytophagales</taxon>
        <taxon>Flectobacillaceae</taxon>
        <taxon>Aquirufa</taxon>
    </lineage>
</organism>
<dbReference type="SUPFAM" id="SSF51971">
    <property type="entry name" value="Nucleotide-binding domain"/>
    <property type="match status" value="1"/>
</dbReference>
<evidence type="ECO:0000256" key="1">
    <source>
        <dbReference type="ARBA" id="ARBA00001974"/>
    </source>
</evidence>
<dbReference type="RefSeq" id="WP_377983427.1">
    <property type="nucleotide sequence ID" value="NZ_JBBKXZ010000002.1"/>
</dbReference>
<evidence type="ECO:0000256" key="4">
    <source>
        <dbReference type="ARBA" id="ARBA00022827"/>
    </source>
</evidence>
<comment type="cofactor">
    <cofactor evidence="1">
        <name>FAD</name>
        <dbReference type="ChEBI" id="CHEBI:57692"/>
    </cofactor>
</comment>
<accession>A0ABW6DFP8</accession>
<keyword evidence="4" id="KW-0274">FAD</keyword>
<comment type="caution">
    <text evidence="7">The sequence shown here is derived from an EMBL/GenBank/DDBJ whole genome shotgun (WGS) entry which is preliminary data.</text>
</comment>
<evidence type="ECO:0000259" key="6">
    <source>
        <dbReference type="Pfam" id="PF03275"/>
    </source>
</evidence>
<feature type="domain" description="UDP-galactopyranose mutase C-terminal" evidence="6">
    <location>
        <begin position="148"/>
        <end position="349"/>
    </location>
</feature>
<dbReference type="Pfam" id="PF03275">
    <property type="entry name" value="GLF"/>
    <property type="match status" value="1"/>
</dbReference>
<evidence type="ECO:0000313" key="7">
    <source>
        <dbReference type="EMBL" id="MFD3394547.1"/>
    </source>
</evidence>
<reference evidence="7 8" key="1">
    <citation type="submission" date="2024-03" db="EMBL/GenBank/DDBJ databases">
        <title>Aquirufa genome sequencing.</title>
        <authorList>
            <person name="Pitt A."/>
            <person name="Hahn M.W."/>
        </authorList>
    </citation>
    <scope>NUCLEOTIDE SEQUENCE [LARGE SCALE GENOMIC DNA]</scope>
    <source>
        <strain evidence="7 8">OSTEICH-129V</strain>
    </source>
</reference>
<evidence type="ECO:0000256" key="2">
    <source>
        <dbReference type="ARBA" id="ARBA00009321"/>
    </source>
</evidence>
<name>A0ABW6DFP8_9BACT</name>
<keyword evidence="8" id="KW-1185">Reference proteome</keyword>
<dbReference type="PANTHER" id="PTHR21197">
    <property type="entry name" value="UDP-GALACTOPYRANOSE MUTASE"/>
    <property type="match status" value="1"/>
</dbReference>
<dbReference type="Gene3D" id="3.40.50.720">
    <property type="entry name" value="NAD(P)-binding Rossmann-like Domain"/>
    <property type="match status" value="3"/>
</dbReference>
<evidence type="ECO:0000256" key="3">
    <source>
        <dbReference type="ARBA" id="ARBA00022630"/>
    </source>
</evidence>
<keyword evidence="5 7" id="KW-0413">Isomerase</keyword>
<keyword evidence="3" id="KW-0285">Flavoprotein</keyword>
<dbReference type="SUPFAM" id="SSF54373">
    <property type="entry name" value="FAD-linked reductases, C-terminal domain"/>
    <property type="match status" value="1"/>
</dbReference>
<dbReference type="InterPro" id="IPR015899">
    <property type="entry name" value="UDP-GalPyranose_mutase_C"/>
</dbReference>
<evidence type="ECO:0000313" key="8">
    <source>
        <dbReference type="Proteomes" id="UP001598138"/>
    </source>
</evidence>
<proteinExistence type="inferred from homology"/>
<dbReference type="EMBL" id="JBBKXZ010000002">
    <property type="protein sequence ID" value="MFD3394547.1"/>
    <property type="molecule type" value="Genomic_DNA"/>
</dbReference>
<dbReference type="Proteomes" id="UP001598138">
    <property type="component" value="Unassembled WGS sequence"/>
</dbReference>
<dbReference type="Pfam" id="PF13450">
    <property type="entry name" value="NAD_binding_8"/>
    <property type="match status" value="1"/>
</dbReference>
<dbReference type="NCBIfam" id="TIGR00031">
    <property type="entry name" value="UDP-GALP_mutase"/>
    <property type="match status" value="1"/>
</dbReference>
<protein>
    <submittedName>
        <fullName evidence="7">UDP-galactopyranose mutase</fullName>
        <ecNumber evidence="7">5.4.99.9</ecNumber>
    </submittedName>
</protein>
<dbReference type="EC" id="5.4.99.9" evidence="7"/>
<dbReference type="GO" id="GO:0008767">
    <property type="term" value="F:UDP-galactopyranose mutase activity"/>
    <property type="evidence" value="ECO:0007669"/>
    <property type="project" value="UniProtKB-EC"/>
</dbReference>
<dbReference type="InterPro" id="IPR004379">
    <property type="entry name" value="UDP-GALP_mutase"/>
</dbReference>
<comment type="similarity">
    <text evidence="2">Belongs to the UDP-galactopyranose/dTDP-fucopyranose mutase family.</text>
</comment>
<evidence type="ECO:0000256" key="5">
    <source>
        <dbReference type="ARBA" id="ARBA00023235"/>
    </source>
</evidence>
<gene>
    <name evidence="7" type="primary">glf</name>
    <name evidence="7" type="ORF">U0R10_07940</name>
</gene>